<dbReference type="RefSeq" id="WP_093363045.1">
    <property type="nucleotide sequence ID" value="NZ_FOLG01000031.1"/>
</dbReference>
<dbReference type="EMBL" id="FOLG01000031">
    <property type="protein sequence ID" value="SFD31608.1"/>
    <property type="molecule type" value="Genomic_DNA"/>
</dbReference>
<evidence type="ECO:0000313" key="1">
    <source>
        <dbReference type="EMBL" id="SFD31608.1"/>
    </source>
</evidence>
<dbReference type="Proteomes" id="UP000198728">
    <property type="component" value="Unassembled WGS sequence"/>
</dbReference>
<gene>
    <name evidence="1" type="ORF">SAMN04488094_13116</name>
</gene>
<accession>A0A1I1RHC1</accession>
<evidence type="ECO:0000313" key="2">
    <source>
        <dbReference type="Proteomes" id="UP000198728"/>
    </source>
</evidence>
<dbReference type="STRING" id="441112.SAMN04488094_13116"/>
<proteinExistence type="predicted"/>
<protein>
    <submittedName>
        <fullName evidence="1">Uncharacterized protein</fullName>
    </submittedName>
</protein>
<name>A0A1I1RHC1_9RHOB</name>
<organism evidence="1 2">
    <name type="scientific">Tropicimonas isoalkanivorans</name>
    <dbReference type="NCBI Taxonomy" id="441112"/>
    <lineage>
        <taxon>Bacteria</taxon>
        <taxon>Pseudomonadati</taxon>
        <taxon>Pseudomonadota</taxon>
        <taxon>Alphaproteobacteria</taxon>
        <taxon>Rhodobacterales</taxon>
        <taxon>Roseobacteraceae</taxon>
        <taxon>Tropicimonas</taxon>
    </lineage>
</organism>
<reference evidence="1 2" key="1">
    <citation type="submission" date="2016-10" db="EMBL/GenBank/DDBJ databases">
        <authorList>
            <person name="de Groot N.N."/>
        </authorList>
    </citation>
    <scope>NUCLEOTIDE SEQUENCE [LARGE SCALE GENOMIC DNA]</scope>
    <source>
        <strain evidence="1 2">DSM 19548</strain>
    </source>
</reference>
<dbReference type="OrthoDB" id="7875456at2"/>
<dbReference type="PROSITE" id="PS51257">
    <property type="entry name" value="PROKAR_LIPOPROTEIN"/>
    <property type="match status" value="1"/>
</dbReference>
<dbReference type="AlphaFoldDB" id="A0A1I1RHC1"/>
<sequence length="129" mass="14300">MRTAILLLALPALAACATPREGCLRSATRDIAVVDRLILETQANLSRGYAIDEEPYITSNVNLCVGNGGYHRVGWSYCNQPTTRYRQRPVTIDRAAEQRKLAELKQTRARLTAEAGPRLAQCNARYPSP</sequence>
<keyword evidence="2" id="KW-1185">Reference proteome</keyword>